<dbReference type="AlphaFoldDB" id="A0A1H9ZZR5"/>
<dbReference type="GO" id="GO:0005524">
    <property type="term" value="F:ATP binding"/>
    <property type="evidence" value="ECO:0007669"/>
    <property type="project" value="UniProtKB-KW"/>
</dbReference>
<dbReference type="PANTHER" id="PTHR45866">
    <property type="entry name" value="DNA GYRASE/TOPOISOMERASE SUBUNIT B"/>
    <property type="match status" value="1"/>
</dbReference>
<dbReference type="GO" id="GO:0006265">
    <property type="term" value="P:DNA topological change"/>
    <property type="evidence" value="ECO:0007669"/>
    <property type="project" value="InterPro"/>
</dbReference>
<keyword evidence="14" id="KW-1185">Reference proteome</keyword>
<evidence type="ECO:0000256" key="11">
    <source>
        <dbReference type="ARBA" id="ARBA00023235"/>
    </source>
</evidence>
<dbReference type="InterPro" id="IPR013759">
    <property type="entry name" value="Topo_IIA_B_C"/>
</dbReference>
<keyword evidence="5" id="KW-0479">Metal-binding</keyword>
<dbReference type="InterPro" id="IPR036890">
    <property type="entry name" value="HATPase_C_sf"/>
</dbReference>
<keyword evidence="7" id="KW-0067">ATP-binding</keyword>
<dbReference type="EC" id="5.6.2.2" evidence="4"/>
<dbReference type="PROSITE" id="PS50880">
    <property type="entry name" value="TOPRIM"/>
    <property type="match status" value="1"/>
</dbReference>
<dbReference type="PRINTS" id="PR01159">
    <property type="entry name" value="DNAGYRASEB"/>
</dbReference>
<name>A0A1H9ZZR5_9FIRM</name>
<evidence type="ECO:0000259" key="12">
    <source>
        <dbReference type="PROSITE" id="PS50880"/>
    </source>
</evidence>
<dbReference type="Pfam" id="PF00204">
    <property type="entry name" value="DNA_gyraseB"/>
    <property type="match status" value="1"/>
</dbReference>
<keyword evidence="8" id="KW-0460">Magnesium</keyword>
<organism evidence="13 14">
    <name type="scientific">Anaerobranca gottschalkii DSM 13577</name>
    <dbReference type="NCBI Taxonomy" id="1120990"/>
    <lineage>
        <taxon>Bacteria</taxon>
        <taxon>Bacillati</taxon>
        <taxon>Bacillota</taxon>
        <taxon>Clostridia</taxon>
        <taxon>Eubacteriales</taxon>
        <taxon>Proteinivoracaceae</taxon>
        <taxon>Anaerobranca</taxon>
    </lineage>
</organism>
<dbReference type="Gene3D" id="3.40.50.670">
    <property type="match status" value="1"/>
</dbReference>
<dbReference type="InterPro" id="IPR014721">
    <property type="entry name" value="Ribsml_uS5_D2-typ_fold_subgr"/>
</dbReference>
<dbReference type="GO" id="GO:0046872">
    <property type="term" value="F:metal ion binding"/>
    <property type="evidence" value="ECO:0007669"/>
    <property type="project" value="UniProtKB-KW"/>
</dbReference>
<evidence type="ECO:0000256" key="9">
    <source>
        <dbReference type="ARBA" id="ARBA00023029"/>
    </source>
</evidence>
<comment type="catalytic activity">
    <reaction evidence="1">
        <text>ATP-dependent breakage, passage and rejoining of double-stranded DNA.</text>
        <dbReference type="EC" id="5.6.2.2"/>
    </reaction>
</comment>
<dbReference type="Gene3D" id="3.30.565.10">
    <property type="entry name" value="Histidine kinase-like ATPase, C-terminal domain"/>
    <property type="match status" value="1"/>
</dbReference>
<accession>A0A1H9ZZR5</accession>
<dbReference type="InterPro" id="IPR020568">
    <property type="entry name" value="Ribosomal_Su5_D2-typ_SF"/>
</dbReference>
<sequence>MVYLLVVVKEKRGEEMERKHNYDNDSLKTLVEKDKVRLRPAVIFGSDGIEGCCHTLVEIVANARDEAQEGFGDIIEVIRYKDKSIEVRDRGRGIPLEYNSKEEKYNWEIVFTILYGGGKYNNNSGSNYQYSVGLNGLGTAATQFASEYMDVTVYRDGYKYTLHFEKGENIGGLHKEKCNYEHTGTIIRWKPDLEVFNDIDIPLSFFIQTLKRQAIVNKGVTFKLYDEEGDKTYTWLYPNGIIDYVKEVAGENPLTQPQYFELETKGKDREDKEEYKVRLEVAFAFNNEKNLLEFYHNSSYLEYGGAPEKAVDGAFTSIIHHFLKEKNKYTKNEKRISFSDIKDSLVLVTNTYSTITSYENQTKKAITNKFIQEALTNFLKEKLEIYFIENNFELERVLEQVLINKRSREKAEMTRLDVKKKLSKGVDNFANKVKKFVDCRTKDVSKRELFIVEGDSALGSTKMGRDAEFQAIIPVRGKILNCLKSDYDKIFKNEIIVDLLKVLGCGVEIKSKHSDLNTFDLSKLNWSKIIICTDADVDGFQIRTLILTMLYVLTPTLIEKGYVYIAESPLYEITDKKGNVYFAYSEGEKRDITKKLKDGFKIQRSKGLGENEPEMMWKTTMNPETRRLIKVTPAEYHATREAFELFLGDNLEGRKDFIAQNGYKYLDQSDVI</sequence>
<dbReference type="Pfam" id="PF01751">
    <property type="entry name" value="Toprim"/>
    <property type="match status" value="1"/>
</dbReference>
<dbReference type="PRINTS" id="PR00418">
    <property type="entry name" value="TPI2FAMILY"/>
</dbReference>
<comment type="similarity">
    <text evidence="3">Belongs to the type II topoisomerase GyrB family.</text>
</comment>
<dbReference type="CDD" id="cd01030">
    <property type="entry name" value="TOPRIM_TopoIIA_like"/>
    <property type="match status" value="1"/>
</dbReference>
<dbReference type="InterPro" id="IPR013506">
    <property type="entry name" value="Topo_IIA_bsu_dom2"/>
</dbReference>
<dbReference type="EMBL" id="FOIF01000015">
    <property type="protein sequence ID" value="SES87334.1"/>
    <property type="molecule type" value="Genomic_DNA"/>
</dbReference>
<dbReference type="InterPro" id="IPR003594">
    <property type="entry name" value="HATPase_dom"/>
</dbReference>
<keyword evidence="6" id="KW-0547">Nucleotide-binding</keyword>
<dbReference type="Pfam" id="PF00986">
    <property type="entry name" value="DNA_gyraseB_C"/>
    <property type="match status" value="1"/>
</dbReference>
<keyword evidence="9" id="KW-0799">Topoisomerase</keyword>
<dbReference type="Gene3D" id="3.30.230.10">
    <property type="match status" value="1"/>
</dbReference>
<evidence type="ECO:0000256" key="7">
    <source>
        <dbReference type="ARBA" id="ARBA00022840"/>
    </source>
</evidence>
<dbReference type="InterPro" id="IPR018522">
    <property type="entry name" value="TopoIIA_CS"/>
</dbReference>
<evidence type="ECO:0000256" key="5">
    <source>
        <dbReference type="ARBA" id="ARBA00022723"/>
    </source>
</evidence>
<dbReference type="SUPFAM" id="SSF56719">
    <property type="entry name" value="Type II DNA topoisomerase"/>
    <property type="match status" value="1"/>
</dbReference>
<dbReference type="SMART" id="SM00387">
    <property type="entry name" value="HATPase_c"/>
    <property type="match status" value="1"/>
</dbReference>
<dbReference type="InterPro" id="IPR006171">
    <property type="entry name" value="TOPRIM_dom"/>
</dbReference>
<dbReference type="Proteomes" id="UP000243819">
    <property type="component" value="Unassembled WGS sequence"/>
</dbReference>
<dbReference type="PROSITE" id="PS00177">
    <property type="entry name" value="TOPOISOMERASE_II"/>
    <property type="match status" value="1"/>
</dbReference>
<evidence type="ECO:0000313" key="13">
    <source>
        <dbReference type="EMBL" id="SES87334.1"/>
    </source>
</evidence>
<evidence type="ECO:0000256" key="6">
    <source>
        <dbReference type="ARBA" id="ARBA00022741"/>
    </source>
</evidence>
<dbReference type="GO" id="GO:0034335">
    <property type="term" value="F:DNA negative supercoiling activity"/>
    <property type="evidence" value="ECO:0007669"/>
    <property type="project" value="UniProtKB-ARBA"/>
</dbReference>
<dbReference type="InterPro" id="IPR001241">
    <property type="entry name" value="Topo_IIA"/>
</dbReference>
<dbReference type="InterPro" id="IPR000565">
    <property type="entry name" value="Topo_IIA_B"/>
</dbReference>
<dbReference type="SMART" id="SM00433">
    <property type="entry name" value="TOP2c"/>
    <property type="match status" value="1"/>
</dbReference>
<proteinExistence type="inferred from homology"/>
<keyword evidence="10" id="KW-0238">DNA-binding</keyword>
<feature type="domain" description="Toprim" evidence="12">
    <location>
        <begin position="447"/>
        <end position="569"/>
    </location>
</feature>
<dbReference type="SUPFAM" id="SSF54211">
    <property type="entry name" value="Ribosomal protein S5 domain 2-like"/>
    <property type="match status" value="1"/>
</dbReference>
<reference evidence="14" key="1">
    <citation type="submission" date="2016-10" db="EMBL/GenBank/DDBJ databases">
        <authorList>
            <person name="Varghese N."/>
            <person name="Submissions S."/>
        </authorList>
    </citation>
    <scope>NUCLEOTIDE SEQUENCE [LARGE SCALE GENOMIC DNA]</scope>
    <source>
        <strain evidence="14">DSM 13577</strain>
    </source>
</reference>
<evidence type="ECO:0000256" key="1">
    <source>
        <dbReference type="ARBA" id="ARBA00000185"/>
    </source>
</evidence>
<dbReference type="InterPro" id="IPR002288">
    <property type="entry name" value="DNA_gyrase_B_C"/>
</dbReference>
<evidence type="ECO:0000256" key="2">
    <source>
        <dbReference type="ARBA" id="ARBA00001946"/>
    </source>
</evidence>
<gene>
    <name evidence="13" type="ORF">SAMN03080614_101524</name>
</gene>
<evidence type="ECO:0000256" key="8">
    <source>
        <dbReference type="ARBA" id="ARBA00022842"/>
    </source>
</evidence>
<dbReference type="STRING" id="1120990.SAMN03080614_101524"/>
<evidence type="ECO:0000256" key="10">
    <source>
        <dbReference type="ARBA" id="ARBA00023125"/>
    </source>
</evidence>
<dbReference type="SUPFAM" id="SSF55874">
    <property type="entry name" value="ATPase domain of HSP90 chaperone/DNA topoisomerase II/histidine kinase"/>
    <property type="match status" value="1"/>
</dbReference>
<evidence type="ECO:0000313" key="14">
    <source>
        <dbReference type="Proteomes" id="UP000243819"/>
    </source>
</evidence>
<comment type="cofactor">
    <cofactor evidence="2">
        <name>Mg(2+)</name>
        <dbReference type="ChEBI" id="CHEBI:18420"/>
    </cofactor>
</comment>
<protein>
    <recommendedName>
        <fullName evidence="4">DNA topoisomerase (ATP-hydrolyzing)</fullName>
        <ecNumber evidence="4">5.6.2.2</ecNumber>
    </recommendedName>
</protein>
<dbReference type="GO" id="GO:0003677">
    <property type="term" value="F:DNA binding"/>
    <property type="evidence" value="ECO:0007669"/>
    <property type="project" value="UniProtKB-KW"/>
</dbReference>
<dbReference type="InterPro" id="IPR013760">
    <property type="entry name" value="Topo_IIA-like_dom_sf"/>
</dbReference>
<dbReference type="PANTHER" id="PTHR45866:SF1">
    <property type="entry name" value="DNA GYRASE SUBUNIT B, MITOCHONDRIAL"/>
    <property type="match status" value="1"/>
</dbReference>
<evidence type="ECO:0000256" key="4">
    <source>
        <dbReference type="ARBA" id="ARBA00012895"/>
    </source>
</evidence>
<keyword evidence="11" id="KW-0413">Isomerase</keyword>
<evidence type="ECO:0000256" key="3">
    <source>
        <dbReference type="ARBA" id="ARBA00010708"/>
    </source>
</evidence>